<dbReference type="Proteomes" id="UP000578449">
    <property type="component" value="Unassembled WGS sequence"/>
</dbReference>
<dbReference type="InterPro" id="IPR036390">
    <property type="entry name" value="WH_DNA-bd_sf"/>
</dbReference>
<accession>A0A840P2H1</accession>
<dbReference type="Gene3D" id="1.10.10.10">
    <property type="entry name" value="Winged helix-like DNA-binding domain superfamily/Winged helix DNA-binding domain"/>
    <property type="match status" value="1"/>
</dbReference>
<dbReference type="RefSeq" id="WP_185049651.1">
    <property type="nucleotide sequence ID" value="NZ_BAABIX010000003.1"/>
</dbReference>
<evidence type="ECO:0000313" key="3">
    <source>
        <dbReference type="EMBL" id="MBB5132696.1"/>
    </source>
</evidence>
<comment type="caution">
    <text evidence="3">The sequence shown here is derived from an EMBL/GenBank/DDBJ whole genome shotgun (WGS) entry which is preliminary data.</text>
</comment>
<reference evidence="3 4" key="1">
    <citation type="submission" date="2020-08" db="EMBL/GenBank/DDBJ databases">
        <title>Genomic Encyclopedia of Type Strains, Phase IV (KMG-IV): sequencing the most valuable type-strain genomes for metagenomic binning, comparative biology and taxonomic classification.</title>
        <authorList>
            <person name="Goeker M."/>
        </authorList>
    </citation>
    <scope>NUCLEOTIDE SEQUENCE [LARGE SCALE GENOMIC DNA]</scope>
    <source>
        <strain evidence="3 4">DSM 45615</strain>
    </source>
</reference>
<dbReference type="EMBL" id="JACHGN010000004">
    <property type="protein sequence ID" value="MBB5132696.1"/>
    <property type="molecule type" value="Genomic_DNA"/>
</dbReference>
<feature type="domain" description="Transcription regulator PadR N-terminal" evidence="2">
    <location>
        <begin position="14"/>
        <end position="83"/>
    </location>
</feature>
<dbReference type="PANTHER" id="PTHR43252:SF7">
    <property type="entry name" value="TRANSCRIPTIONAL REGULATOR YQJI"/>
    <property type="match status" value="1"/>
</dbReference>
<dbReference type="Pfam" id="PF03551">
    <property type="entry name" value="PadR"/>
    <property type="match status" value="1"/>
</dbReference>
<evidence type="ECO:0000259" key="2">
    <source>
        <dbReference type="Pfam" id="PF03551"/>
    </source>
</evidence>
<keyword evidence="3" id="KW-0238">DNA-binding</keyword>
<keyword evidence="4" id="KW-1185">Reference proteome</keyword>
<sequence length="276" mass="32437">MSPVFGHGRLRLYLLKLLEESPRHGYEVIRLLQDRFLGVYSPSPGTIYPRLARLEEEGLVTHEVVEGKKVFSLTDKGRAELNERLDELAELEQEISESVRDIAREVKEDVRDTVRSLREELTQMARDVRRAGGESGETWREQKADWKRMQREQKDEWRRAQREYRLRWQQLAREQREEWRRHAQQIRQEGERWGGEWRRIWNDAWSTFSGAPWDVNDDAEEAGRRAELDAELGEALADFVAEVRREVSDAALTPAMVAECRTVLDEAAARIRDALR</sequence>
<dbReference type="GO" id="GO:0003677">
    <property type="term" value="F:DNA binding"/>
    <property type="evidence" value="ECO:0007669"/>
    <property type="project" value="UniProtKB-KW"/>
</dbReference>
<gene>
    <name evidence="3" type="ORF">HNP84_002412</name>
</gene>
<keyword evidence="1" id="KW-0175">Coiled coil</keyword>
<name>A0A840P2H1_9ACTN</name>
<dbReference type="SUPFAM" id="SSF46785">
    <property type="entry name" value="Winged helix' DNA-binding domain"/>
    <property type="match status" value="1"/>
</dbReference>
<protein>
    <submittedName>
        <fullName evidence="3">DNA-binding PadR family transcriptional regulator</fullName>
    </submittedName>
</protein>
<dbReference type="PANTHER" id="PTHR43252">
    <property type="entry name" value="TRANSCRIPTIONAL REGULATOR YQJI"/>
    <property type="match status" value="1"/>
</dbReference>
<evidence type="ECO:0000256" key="1">
    <source>
        <dbReference type="SAM" id="Coils"/>
    </source>
</evidence>
<proteinExistence type="predicted"/>
<dbReference type="InterPro" id="IPR036388">
    <property type="entry name" value="WH-like_DNA-bd_sf"/>
</dbReference>
<dbReference type="AlphaFoldDB" id="A0A840P2H1"/>
<dbReference type="InterPro" id="IPR005149">
    <property type="entry name" value="Tscrpt_reg_PadR_N"/>
</dbReference>
<feature type="coiled-coil region" evidence="1">
    <location>
        <begin position="74"/>
        <end position="127"/>
    </location>
</feature>
<organism evidence="3 4">
    <name type="scientific">Thermocatellispora tengchongensis</name>
    <dbReference type="NCBI Taxonomy" id="1073253"/>
    <lineage>
        <taxon>Bacteria</taxon>
        <taxon>Bacillati</taxon>
        <taxon>Actinomycetota</taxon>
        <taxon>Actinomycetes</taxon>
        <taxon>Streptosporangiales</taxon>
        <taxon>Streptosporangiaceae</taxon>
        <taxon>Thermocatellispora</taxon>
    </lineage>
</organism>
<evidence type="ECO:0000313" key="4">
    <source>
        <dbReference type="Proteomes" id="UP000578449"/>
    </source>
</evidence>